<dbReference type="SUPFAM" id="SSF51316">
    <property type="entry name" value="Mss4-like"/>
    <property type="match status" value="1"/>
</dbReference>
<sequence>MTSHEHLRGSCHCGRNQYQIRLPENITDHAHVYFDTSRDNRRFHAAPLTAWLRVPLTWYQSHTQSYFPDETHNTIRRIFSPPHAPHTQRVFCGYCGTPLTYWSEQPRDEADYMSVSIGSLFGDDQRMLEDLELLPPESPAHSSEEENEEDEDNAEASERLAQVVVSPATVQQEVPSSNVVIPSGSSISRSYRQGTFGGIPWFEEMVEGSRLGRMMKTRRGVGISDDQSTTFEWEVSEWTSDGSGAQRQVGTVAQAAGKRKRGQHTNVEDIEST</sequence>
<feature type="region of interest" description="Disordered" evidence="1">
    <location>
        <begin position="238"/>
        <end position="273"/>
    </location>
</feature>
<keyword evidence="3" id="KW-1185">Reference proteome</keyword>
<evidence type="ECO:0000256" key="1">
    <source>
        <dbReference type="SAM" id="MobiDB-lite"/>
    </source>
</evidence>
<dbReference type="EMBL" id="KV907500">
    <property type="protein sequence ID" value="OOF95505.1"/>
    <property type="molecule type" value="Genomic_DNA"/>
</dbReference>
<reference evidence="3" key="1">
    <citation type="journal article" date="2017" name="Genome Biol.">
        <title>Comparative genomics reveals high biological diversity and specific adaptations in the industrially and medically important fungal genus Aspergillus.</title>
        <authorList>
            <person name="de Vries R.P."/>
            <person name="Riley R."/>
            <person name="Wiebenga A."/>
            <person name="Aguilar-Osorio G."/>
            <person name="Amillis S."/>
            <person name="Uchima C.A."/>
            <person name="Anderluh G."/>
            <person name="Asadollahi M."/>
            <person name="Askin M."/>
            <person name="Barry K."/>
            <person name="Battaglia E."/>
            <person name="Bayram O."/>
            <person name="Benocci T."/>
            <person name="Braus-Stromeyer S.A."/>
            <person name="Caldana C."/>
            <person name="Canovas D."/>
            <person name="Cerqueira G.C."/>
            <person name="Chen F."/>
            <person name="Chen W."/>
            <person name="Choi C."/>
            <person name="Clum A."/>
            <person name="Dos Santos R.A."/>
            <person name="Damasio A.R."/>
            <person name="Diallinas G."/>
            <person name="Emri T."/>
            <person name="Fekete E."/>
            <person name="Flipphi M."/>
            <person name="Freyberg S."/>
            <person name="Gallo A."/>
            <person name="Gournas C."/>
            <person name="Habgood R."/>
            <person name="Hainaut M."/>
            <person name="Harispe M.L."/>
            <person name="Henrissat B."/>
            <person name="Hilden K.S."/>
            <person name="Hope R."/>
            <person name="Hossain A."/>
            <person name="Karabika E."/>
            <person name="Karaffa L."/>
            <person name="Karanyi Z."/>
            <person name="Krasevec N."/>
            <person name="Kuo A."/>
            <person name="Kusch H."/>
            <person name="LaButti K."/>
            <person name="Lagendijk E.L."/>
            <person name="Lapidus A."/>
            <person name="Levasseur A."/>
            <person name="Lindquist E."/>
            <person name="Lipzen A."/>
            <person name="Logrieco A.F."/>
            <person name="MacCabe A."/>
            <person name="Maekelae M.R."/>
            <person name="Malavazi I."/>
            <person name="Melin P."/>
            <person name="Meyer V."/>
            <person name="Mielnichuk N."/>
            <person name="Miskei M."/>
            <person name="Molnar A.P."/>
            <person name="Mule G."/>
            <person name="Ngan C.Y."/>
            <person name="Orejas M."/>
            <person name="Orosz E."/>
            <person name="Ouedraogo J.P."/>
            <person name="Overkamp K.M."/>
            <person name="Park H.-S."/>
            <person name="Perrone G."/>
            <person name="Piumi F."/>
            <person name="Punt P.J."/>
            <person name="Ram A.F."/>
            <person name="Ramon A."/>
            <person name="Rauscher S."/>
            <person name="Record E."/>
            <person name="Riano-Pachon D.M."/>
            <person name="Robert V."/>
            <person name="Roehrig J."/>
            <person name="Ruller R."/>
            <person name="Salamov A."/>
            <person name="Salih N.S."/>
            <person name="Samson R.A."/>
            <person name="Sandor E."/>
            <person name="Sanguinetti M."/>
            <person name="Schuetze T."/>
            <person name="Sepcic K."/>
            <person name="Shelest E."/>
            <person name="Sherlock G."/>
            <person name="Sophianopoulou V."/>
            <person name="Squina F.M."/>
            <person name="Sun H."/>
            <person name="Susca A."/>
            <person name="Todd R.B."/>
            <person name="Tsang A."/>
            <person name="Unkles S.E."/>
            <person name="van de Wiele N."/>
            <person name="van Rossen-Uffink D."/>
            <person name="Oliveira J.V."/>
            <person name="Vesth T.C."/>
            <person name="Visser J."/>
            <person name="Yu J.-H."/>
            <person name="Zhou M."/>
            <person name="Andersen M.R."/>
            <person name="Archer D.B."/>
            <person name="Baker S.E."/>
            <person name="Benoit I."/>
            <person name="Brakhage A.A."/>
            <person name="Braus G.H."/>
            <person name="Fischer R."/>
            <person name="Frisvad J.C."/>
            <person name="Goldman G.H."/>
            <person name="Houbraken J."/>
            <person name="Oakley B."/>
            <person name="Pocsi I."/>
            <person name="Scazzocchio C."/>
            <person name="Seiboth B."/>
            <person name="vanKuyk P.A."/>
            <person name="Wortman J."/>
            <person name="Dyer P.S."/>
            <person name="Grigoriev I.V."/>
        </authorList>
    </citation>
    <scope>NUCLEOTIDE SEQUENCE [LARGE SCALE GENOMIC DNA]</scope>
    <source>
        <strain evidence="3">ITEM 5010</strain>
    </source>
</reference>
<gene>
    <name evidence="2" type="ORF">ASPCADRAFT_207984</name>
</gene>
<dbReference type="AlphaFoldDB" id="A0A1R3RM00"/>
<feature type="compositionally biased region" description="Polar residues" evidence="1">
    <location>
        <begin position="238"/>
        <end position="251"/>
    </location>
</feature>
<dbReference type="VEuPathDB" id="FungiDB:ASPCADRAFT_207984"/>
<accession>A0A1R3RM00</accession>
<dbReference type="OrthoDB" id="3907216at2759"/>
<name>A0A1R3RM00_ASPC5</name>
<organism evidence="2 3">
    <name type="scientific">Aspergillus carbonarius (strain ITEM 5010)</name>
    <dbReference type="NCBI Taxonomy" id="602072"/>
    <lineage>
        <taxon>Eukaryota</taxon>
        <taxon>Fungi</taxon>
        <taxon>Dikarya</taxon>
        <taxon>Ascomycota</taxon>
        <taxon>Pezizomycotina</taxon>
        <taxon>Eurotiomycetes</taxon>
        <taxon>Eurotiomycetidae</taxon>
        <taxon>Eurotiales</taxon>
        <taxon>Aspergillaceae</taxon>
        <taxon>Aspergillus</taxon>
        <taxon>Aspergillus subgen. Circumdati</taxon>
    </lineage>
</organism>
<proteinExistence type="predicted"/>
<dbReference type="Proteomes" id="UP000188318">
    <property type="component" value="Unassembled WGS sequence"/>
</dbReference>
<evidence type="ECO:0000313" key="3">
    <source>
        <dbReference type="Proteomes" id="UP000188318"/>
    </source>
</evidence>
<evidence type="ECO:0000313" key="2">
    <source>
        <dbReference type="EMBL" id="OOF95505.1"/>
    </source>
</evidence>
<dbReference type="Gene3D" id="3.90.1590.10">
    <property type="entry name" value="glutathione-dependent formaldehyde- activating enzyme (gfa)"/>
    <property type="match status" value="1"/>
</dbReference>
<feature type="compositionally biased region" description="Acidic residues" evidence="1">
    <location>
        <begin position="145"/>
        <end position="155"/>
    </location>
</feature>
<dbReference type="InterPro" id="IPR011057">
    <property type="entry name" value="Mss4-like_sf"/>
</dbReference>
<protein>
    <recommendedName>
        <fullName evidence="4">CENP-V/GFA domain-containing protein</fullName>
    </recommendedName>
</protein>
<evidence type="ECO:0008006" key="4">
    <source>
        <dbReference type="Google" id="ProtNLM"/>
    </source>
</evidence>
<dbReference type="OMA" id="PWFEEMI"/>
<dbReference type="STRING" id="602072.A0A1R3RM00"/>
<feature type="region of interest" description="Disordered" evidence="1">
    <location>
        <begin position="135"/>
        <end position="157"/>
    </location>
</feature>